<reference evidence="1 2" key="1">
    <citation type="submission" date="2017-06" db="EMBL/GenBank/DDBJ databases">
        <authorList>
            <person name="Furmanczyk E.M."/>
        </authorList>
    </citation>
    <scope>NUCLEOTIDE SEQUENCE [LARGE SCALE GENOMIC DNA]</scope>
    <source>
        <strain evidence="1 2">DSM 16611</strain>
    </source>
</reference>
<comment type="caution">
    <text evidence="1">The sequence shown here is derived from an EMBL/GenBank/DDBJ whole genome shotgun (WGS) entry which is preliminary data.</text>
</comment>
<dbReference type="EMBL" id="NIWU01000008">
    <property type="protein sequence ID" value="OXR28262.1"/>
    <property type="molecule type" value="Genomic_DNA"/>
</dbReference>
<protein>
    <submittedName>
        <fullName evidence="1">Uncharacterized protein</fullName>
    </submittedName>
</protein>
<keyword evidence="2" id="KW-1185">Reference proteome</keyword>
<name>A0ABX4DPC9_9PSED</name>
<organism evidence="1 2">
    <name type="scientific">Pseudomonas umsongensis</name>
    <dbReference type="NCBI Taxonomy" id="198618"/>
    <lineage>
        <taxon>Bacteria</taxon>
        <taxon>Pseudomonadati</taxon>
        <taxon>Pseudomonadota</taxon>
        <taxon>Gammaproteobacteria</taxon>
        <taxon>Pseudomonadales</taxon>
        <taxon>Pseudomonadaceae</taxon>
        <taxon>Pseudomonas</taxon>
    </lineage>
</organism>
<proteinExistence type="predicted"/>
<gene>
    <name evidence="1" type="ORF">PSUM_27500</name>
</gene>
<evidence type="ECO:0000313" key="1">
    <source>
        <dbReference type="EMBL" id="OXR28262.1"/>
    </source>
</evidence>
<sequence length="72" mass="7765">MCESGQRCIPTDMELEDELANIVFNDAGLDFALPGAQAAIFLARAQAVWTAVVKQSLPTHPDLFLPDGHPLS</sequence>
<dbReference type="Proteomes" id="UP000215455">
    <property type="component" value="Unassembled WGS sequence"/>
</dbReference>
<evidence type="ECO:0000313" key="2">
    <source>
        <dbReference type="Proteomes" id="UP000215455"/>
    </source>
</evidence>
<accession>A0ABX4DPC9</accession>